<sequence>MPYLFLAFIVYPLAEIASMVVMADWIGAGWVFLALLASALIGIGMLRHHRIAVAWSLVNDLKSGRLTPQSLFWVARYYIAAILFIVPGFIGDIAAVVMLLPWGRRGDAKVPPMSSDTLEGEYRRVDPRNDAQRRLDER</sequence>
<dbReference type="InterPro" id="IPR007313">
    <property type="entry name" value="FxsA"/>
</dbReference>
<keyword evidence="2" id="KW-0812">Transmembrane</keyword>
<dbReference type="PANTHER" id="PTHR35335">
    <property type="entry name" value="UPF0716 PROTEIN FXSA"/>
    <property type="match status" value="1"/>
</dbReference>
<feature type="transmembrane region" description="Helical" evidence="2">
    <location>
        <begin position="26"/>
        <end position="46"/>
    </location>
</feature>
<keyword evidence="2" id="KW-1133">Transmembrane helix</keyword>
<dbReference type="EMBL" id="JAESND010000006">
    <property type="protein sequence ID" value="MBM3116667.1"/>
    <property type="molecule type" value="Genomic_DNA"/>
</dbReference>
<dbReference type="RefSeq" id="WP_203538908.1">
    <property type="nucleotide sequence ID" value="NZ_JAESND010000006.1"/>
</dbReference>
<evidence type="ECO:0000313" key="4">
    <source>
        <dbReference type="Proteomes" id="UP000809431"/>
    </source>
</evidence>
<proteinExistence type="predicted"/>
<protein>
    <submittedName>
        <fullName evidence="3">FxsA family protein</fullName>
    </submittedName>
</protein>
<reference evidence="3 4" key="1">
    <citation type="submission" date="2021-01" db="EMBL/GenBank/DDBJ databases">
        <title>Draft Genome Sequence and Polyhydroxyalkanoate Biosynthetic Potential of Jeongeupia naejangsanensis Type Strain DSM 24253.</title>
        <authorList>
            <person name="Turrini P."/>
            <person name="Artuso I."/>
            <person name="Lugli G.A."/>
            <person name="Frangipani E."/>
            <person name="Ventura M."/>
            <person name="Visca P."/>
        </authorList>
    </citation>
    <scope>NUCLEOTIDE SEQUENCE [LARGE SCALE GENOMIC DNA]</scope>
    <source>
        <strain evidence="3 4">DSM 24253</strain>
    </source>
</reference>
<organism evidence="3 4">
    <name type="scientific">Jeongeupia naejangsanensis</name>
    <dbReference type="NCBI Taxonomy" id="613195"/>
    <lineage>
        <taxon>Bacteria</taxon>
        <taxon>Pseudomonadati</taxon>
        <taxon>Pseudomonadota</taxon>
        <taxon>Betaproteobacteria</taxon>
        <taxon>Neisseriales</taxon>
        <taxon>Chitinibacteraceae</taxon>
        <taxon>Jeongeupia</taxon>
    </lineage>
</organism>
<dbReference type="NCBIfam" id="NF008528">
    <property type="entry name" value="PRK11463.1-2"/>
    <property type="match status" value="1"/>
</dbReference>
<accession>A0ABS2BM22</accession>
<comment type="caution">
    <text evidence="3">The sequence shown here is derived from an EMBL/GenBank/DDBJ whole genome shotgun (WGS) entry which is preliminary data.</text>
</comment>
<gene>
    <name evidence="3" type="ORF">JMJ54_12575</name>
</gene>
<evidence type="ECO:0000256" key="2">
    <source>
        <dbReference type="SAM" id="Phobius"/>
    </source>
</evidence>
<feature type="transmembrane region" description="Helical" evidence="2">
    <location>
        <begin position="77"/>
        <end position="102"/>
    </location>
</feature>
<dbReference type="PANTHER" id="PTHR35335:SF1">
    <property type="entry name" value="UPF0716 PROTEIN FXSA"/>
    <property type="match status" value="1"/>
</dbReference>
<feature type="region of interest" description="Disordered" evidence="1">
    <location>
        <begin position="108"/>
        <end position="138"/>
    </location>
</feature>
<keyword evidence="4" id="KW-1185">Reference proteome</keyword>
<evidence type="ECO:0000313" key="3">
    <source>
        <dbReference type="EMBL" id="MBM3116667.1"/>
    </source>
</evidence>
<dbReference type="Proteomes" id="UP000809431">
    <property type="component" value="Unassembled WGS sequence"/>
</dbReference>
<dbReference type="Pfam" id="PF04186">
    <property type="entry name" value="FxsA"/>
    <property type="match status" value="1"/>
</dbReference>
<evidence type="ECO:0000256" key="1">
    <source>
        <dbReference type="SAM" id="MobiDB-lite"/>
    </source>
</evidence>
<feature type="compositionally biased region" description="Basic and acidic residues" evidence="1">
    <location>
        <begin position="120"/>
        <end position="138"/>
    </location>
</feature>
<keyword evidence="2" id="KW-0472">Membrane</keyword>
<name>A0ABS2BM22_9NEIS</name>